<dbReference type="InterPro" id="IPR029016">
    <property type="entry name" value="GAF-like_dom_sf"/>
</dbReference>
<keyword evidence="5" id="KW-1185">Reference proteome</keyword>
<dbReference type="PROSITE" id="PS50887">
    <property type="entry name" value="GGDEF"/>
    <property type="match status" value="1"/>
</dbReference>
<name>A0ABZ2FWE0_9SPHN</name>
<protein>
    <recommendedName>
        <fullName evidence="1">diguanylate cyclase</fullName>
        <ecNumber evidence="1">2.7.7.65</ecNumber>
    </recommendedName>
</protein>
<dbReference type="CDD" id="cd01949">
    <property type="entry name" value="GGDEF"/>
    <property type="match status" value="1"/>
</dbReference>
<organism evidence="4 5">
    <name type="scientific">Sphingomonas kaistensis</name>
    <dbReference type="NCBI Taxonomy" id="298708"/>
    <lineage>
        <taxon>Bacteria</taxon>
        <taxon>Pseudomonadati</taxon>
        <taxon>Pseudomonadota</taxon>
        <taxon>Alphaproteobacteria</taxon>
        <taxon>Sphingomonadales</taxon>
        <taxon>Sphingomonadaceae</taxon>
        <taxon>Sphingomonas</taxon>
    </lineage>
</organism>
<dbReference type="SUPFAM" id="SSF55781">
    <property type="entry name" value="GAF domain-like"/>
    <property type="match status" value="1"/>
</dbReference>
<dbReference type="InterPro" id="IPR000160">
    <property type="entry name" value="GGDEF_dom"/>
</dbReference>
<evidence type="ECO:0000256" key="2">
    <source>
        <dbReference type="ARBA" id="ARBA00034247"/>
    </source>
</evidence>
<dbReference type="InterPro" id="IPR029787">
    <property type="entry name" value="Nucleotide_cyclase"/>
</dbReference>
<keyword evidence="4" id="KW-0548">Nucleotidyltransferase</keyword>
<dbReference type="Proteomes" id="UP001382935">
    <property type="component" value="Chromosome"/>
</dbReference>
<sequence length="332" mass="36426">MLDRKLTDEHARLAALHRYGVLDTAPEQQFDKITSLVRSVLGVPISAVSLIDRDRQWFKSICGLETRETPRSVSFCSHAIRQTEPLIVDDALQDDRFKVNPLVLDDPNIRSYAGVPLQTPDGYNVGALCAIDVVPREFSQAQIEILSNLASLVVDELELRRIAERDHLTNALTRRGFVQAMDKEIARFHRHQRASALILFDIDHFKKINDCYGHPGGDAVLKAIVAACRNALRANDVLGRLGGEEFGIVLDEADNCAATAVAEKLRQTVEQLTVGFSTGIKVTASFGVAPIATSVTDSDEWILAADAALYSAKRGGRNQVVVNEQDERAAAA</sequence>
<dbReference type="SUPFAM" id="SSF55073">
    <property type="entry name" value="Nucleotide cyclase"/>
    <property type="match status" value="1"/>
</dbReference>
<dbReference type="PANTHER" id="PTHR45138">
    <property type="entry name" value="REGULATORY COMPONENTS OF SENSORY TRANSDUCTION SYSTEM"/>
    <property type="match status" value="1"/>
</dbReference>
<comment type="catalytic activity">
    <reaction evidence="2">
        <text>2 GTP = 3',3'-c-di-GMP + 2 diphosphate</text>
        <dbReference type="Rhea" id="RHEA:24898"/>
        <dbReference type="ChEBI" id="CHEBI:33019"/>
        <dbReference type="ChEBI" id="CHEBI:37565"/>
        <dbReference type="ChEBI" id="CHEBI:58805"/>
        <dbReference type="EC" id="2.7.7.65"/>
    </reaction>
</comment>
<dbReference type="SMART" id="SM00267">
    <property type="entry name" value="GGDEF"/>
    <property type="match status" value="1"/>
</dbReference>
<dbReference type="GO" id="GO:0052621">
    <property type="term" value="F:diguanylate cyclase activity"/>
    <property type="evidence" value="ECO:0007669"/>
    <property type="project" value="UniProtKB-EC"/>
</dbReference>
<dbReference type="EMBL" id="CP145607">
    <property type="protein sequence ID" value="WWM69163.1"/>
    <property type="molecule type" value="Genomic_DNA"/>
</dbReference>
<dbReference type="Pfam" id="PF01590">
    <property type="entry name" value="GAF"/>
    <property type="match status" value="1"/>
</dbReference>
<dbReference type="InterPro" id="IPR003018">
    <property type="entry name" value="GAF"/>
</dbReference>
<dbReference type="PANTHER" id="PTHR45138:SF9">
    <property type="entry name" value="DIGUANYLATE CYCLASE DGCM-RELATED"/>
    <property type="match status" value="1"/>
</dbReference>
<reference evidence="4 5" key="1">
    <citation type="submission" date="2024-02" db="EMBL/GenBank/DDBJ databases">
        <title>Full genome sequence of Sphingomonas kaistensis.</title>
        <authorList>
            <person name="Poletto B.L."/>
            <person name="Silva G."/>
            <person name="Galante D."/>
            <person name="Campos K.R."/>
            <person name="Santos M.B.N."/>
            <person name="Sacchi C.T."/>
        </authorList>
    </citation>
    <scope>NUCLEOTIDE SEQUENCE [LARGE SCALE GENOMIC DNA]</scope>
    <source>
        <strain evidence="4 5">MA4R</strain>
    </source>
</reference>
<dbReference type="RefSeq" id="WP_338501068.1">
    <property type="nucleotide sequence ID" value="NZ_CP145607.1"/>
</dbReference>
<evidence type="ECO:0000259" key="3">
    <source>
        <dbReference type="PROSITE" id="PS50887"/>
    </source>
</evidence>
<accession>A0ABZ2FWE0</accession>
<evidence type="ECO:0000256" key="1">
    <source>
        <dbReference type="ARBA" id="ARBA00012528"/>
    </source>
</evidence>
<evidence type="ECO:0000313" key="4">
    <source>
        <dbReference type="EMBL" id="WWM69163.1"/>
    </source>
</evidence>
<dbReference type="InterPro" id="IPR043128">
    <property type="entry name" value="Rev_trsase/Diguanyl_cyclase"/>
</dbReference>
<dbReference type="InterPro" id="IPR050469">
    <property type="entry name" value="Diguanylate_Cyclase"/>
</dbReference>
<gene>
    <name evidence="4" type="ORF">V6R86_00205</name>
</gene>
<feature type="domain" description="GGDEF" evidence="3">
    <location>
        <begin position="193"/>
        <end position="325"/>
    </location>
</feature>
<dbReference type="NCBIfam" id="TIGR00254">
    <property type="entry name" value="GGDEF"/>
    <property type="match status" value="1"/>
</dbReference>
<dbReference type="Pfam" id="PF00990">
    <property type="entry name" value="GGDEF"/>
    <property type="match status" value="1"/>
</dbReference>
<keyword evidence="4" id="KW-0808">Transferase</keyword>
<dbReference type="EC" id="2.7.7.65" evidence="1"/>
<dbReference type="Gene3D" id="3.30.70.270">
    <property type="match status" value="1"/>
</dbReference>
<dbReference type="Gene3D" id="3.30.450.40">
    <property type="match status" value="1"/>
</dbReference>
<proteinExistence type="predicted"/>
<evidence type="ECO:0000313" key="5">
    <source>
        <dbReference type="Proteomes" id="UP001382935"/>
    </source>
</evidence>
<dbReference type="SMART" id="SM00065">
    <property type="entry name" value="GAF"/>
    <property type="match status" value="1"/>
</dbReference>